<evidence type="ECO:0000313" key="2">
    <source>
        <dbReference type="Proteomes" id="UP000183832"/>
    </source>
</evidence>
<proteinExistence type="predicted"/>
<gene>
    <name evidence="1" type="ORF">CLUMA_CG012067</name>
</gene>
<dbReference type="AlphaFoldDB" id="A0A1J1IFU0"/>
<dbReference type="Proteomes" id="UP000183832">
    <property type="component" value="Unassembled WGS sequence"/>
</dbReference>
<name>A0A1J1IFU0_9DIPT</name>
<protein>
    <submittedName>
        <fullName evidence="1">CLUMA_CG012067, isoform A</fullName>
    </submittedName>
</protein>
<reference evidence="1 2" key="1">
    <citation type="submission" date="2015-04" db="EMBL/GenBank/DDBJ databases">
        <authorList>
            <person name="Syromyatnikov M.Y."/>
            <person name="Popov V.N."/>
        </authorList>
    </citation>
    <scope>NUCLEOTIDE SEQUENCE [LARGE SCALE GENOMIC DNA]</scope>
</reference>
<keyword evidence="2" id="KW-1185">Reference proteome</keyword>
<accession>A0A1J1IFU0</accession>
<dbReference type="EMBL" id="CVRI01000048">
    <property type="protein sequence ID" value="CRK99088.1"/>
    <property type="molecule type" value="Genomic_DNA"/>
</dbReference>
<evidence type="ECO:0000313" key="1">
    <source>
        <dbReference type="EMBL" id="CRK99088.1"/>
    </source>
</evidence>
<organism evidence="1 2">
    <name type="scientific">Clunio marinus</name>
    <dbReference type="NCBI Taxonomy" id="568069"/>
    <lineage>
        <taxon>Eukaryota</taxon>
        <taxon>Metazoa</taxon>
        <taxon>Ecdysozoa</taxon>
        <taxon>Arthropoda</taxon>
        <taxon>Hexapoda</taxon>
        <taxon>Insecta</taxon>
        <taxon>Pterygota</taxon>
        <taxon>Neoptera</taxon>
        <taxon>Endopterygota</taxon>
        <taxon>Diptera</taxon>
        <taxon>Nematocera</taxon>
        <taxon>Chironomoidea</taxon>
        <taxon>Chironomidae</taxon>
        <taxon>Clunio</taxon>
    </lineage>
</organism>
<sequence length="33" mass="3818">MAIKTCCSMGNKFTLLYGWKTNGHWESHRNDST</sequence>